<dbReference type="OrthoDB" id="72898at2759"/>
<evidence type="ECO:0000256" key="2">
    <source>
        <dbReference type="SAM" id="Phobius"/>
    </source>
</evidence>
<organism evidence="3 4">
    <name type="scientific">Achlya hypogyna</name>
    <name type="common">Oomycete</name>
    <name type="synonym">Protoachlya hypogyna</name>
    <dbReference type="NCBI Taxonomy" id="1202772"/>
    <lineage>
        <taxon>Eukaryota</taxon>
        <taxon>Sar</taxon>
        <taxon>Stramenopiles</taxon>
        <taxon>Oomycota</taxon>
        <taxon>Saprolegniomycetes</taxon>
        <taxon>Saprolegniales</taxon>
        <taxon>Achlyaceae</taxon>
        <taxon>Achlya</taxon>
    </lineage>
</organism>
<keyword evidence="2" id="KW-1133">Transmembrane helix</keyword>
<protein>
    <recommendedName>
        <fullName evidence="5">Secreted protein</fullName>
    </recommendedName>
</protein>
<keyword evidence="2" id="KW-0812">Transmembrane</keyword>
<evidence type="ECO:0000313" key="4">
    <source>
        <dbReference type="Proteomes" id="UP000243579"/>
    </source>
</evidence>
<reference evidence="3 4" key="1">
    <citation type="journal article" date="2014" name="Genome Biol. Evol.">
        <title>The secreted proteins of Achlya hypogyna and Thraustotheca clavata identify the ancestral oomycete secretome and reveal gene acquisitions by horizontal gene transfer.</title>
        <authorList>
            <person name="Misner I."/>
            <person name="Blouin N."/>
            <person name="Leonard G."/>
            <person name="Richards T.A."/>
            <person name="Lane C.E."/>
        </authorList>
    </citation>
    <scope>NUCLEOTIDE SEQUENCE [LARGE SCALE GENOMIC DNA]</scope>
    <source>
        <strain evidence="3 4">ATCC 48635</strain>
    </source>
</reference>
<evidence type="ECO:0008006" key="5">
    <source>
        <dbReference type="Google" id="ProtNLM"/>
    </source>
</evidence>
<feature type="region of interest" description="Disordered" evidence="1">
    <location>
        <begin position="265"/>
        <end position="284"/>
    </location>
</feature>
<dbReference type="Proteomes" id="UP000243579">
    <property type="component" value="Unassembled WGS sequence"/>
</dbReference>
<evidence type="ECO:0000256" key="1">
    <source>
        <dbReference type="SAM" id="MobiDB-lite"/>
    </source>
</evidence>
<accession>A0A1V9Z0H3</accession>
<sequence>MFRLLAGTAVLAAAVPDTGNVAPNSGYNKQSSGYAKPSAGYDKSYDKPSGGYDKPSGGYGKPSGGYDQPSGGYGGKDYGKQGAYGGGKPAKYGGYSRNTVTFPPAYAIIDPNYYSSIFSGYQTCLSTKCGVLPSAYSATGVNDCISTIAAYTSCVTACAGAQAFETVEDFRTLLEEVIVIGNDQLRAARQYLSGLGDLDVIGERVHIGESCCLPNSYFAGWDRILVPVKTKLKASDPDDADYYGGYHQGRPRGQQYRQPAIPAQELLNDGDPDYSEEYGTDEETESEITKTVTVTGGNGVVSYMISASEYLNFCLGGEDCKIDWLDTNDACNAKTTEYLQFIQRNLGHLILAPSCEDTAPDGACCTSKQPNPRAVRFTTDVCVATTYSAHGKTKTFSTPLIKPAVQSYHDPCPCDTIEVSGGSEPYKQATHTTVTYELVNRKDLLYYTVATGLPSKAIKDLNTDEVISCEYNAGLVDSNFDFNKFFTATLSADESNDWTAAARLCPTDGLLEYCNVDQYASFLEYQLFDHASCDIADLRLQHTDYPSSYQTIACLYKIFSLKCDCMEAVLACYSTTAHFGSALSKVIGQAASILCGFILCQRPNIYSLFGDEYAIDKASIMRQLLASTGILSAGDVSPAVAVFVSFGLGMVALVATKKIVALQRKPVEAEGGYENLI</sequence>
<feature type="region of interest" description="Disordered" evidence="1">
    <location>
        <begin position="21"/>
        <end position="72"/>
    </location>
</feature>
<feature type="transmembrane region" description="Helical" evidence="2">
    <location>
        <begin position="636"/>
        <end position="655"/>
    </location>
</feature>
<keyword evidence="4" id="KW-1185">Reference proteome</keyword>
<dbReference type="AlphaFoldDB" id="A0A1V9Z0H3"/>
<comment type="caution">
    <text evidence="3">The sequence shown here is derived from an EMBL/GenBank/DDBJ whole genome shotgun (WGS) entry which is preliminary data.</text>
</comment>
<feature type="compositionally biased region" description="Polar residues" evidence="1">
    <location>
        <begin position="21"/>
        <end position="33"/>
    </location>
</feature>
<proteinExistence type="predicted"/>
<feature type="compositionally biased region" description="Acidic residues" evidence="1">
    <location>
        <begin position="268"/>
        <end position="284"/>
    </location>
</feature>
<dbReference type="EMBL" id="JNBR01000534">
    <property type="protein sequence ID" value="OQR91433.1"/>
    <property type="molecule type" value="Genomic_DNA"/>
</dbReference>
<keyword evidence="2" id="KW-0472">Membrane</keyword>
<evidence type="ECO:0000313" key="3">
    <source>
        <dbReference type="EMBL" id="OQR91433.1"/>
    </source>
</evidence>
<name>A0A1V9Z0H3_ACHHY</name>
<gene>
    <name evidence="3" type="ORF">ACHHYP_04697</name>
</gene>